<evidence type="ECO:0000313" key="3">
    <source>
        <dbReference type="Proteomes" id="UP001228113"/>
    </source>
</evidence>
<protein>
    <submittedName>
        <fullName evidence="2">Uncharacterized protein</fullName>
    </submittedName>
</protein>
<dbReference type="AlphaFoldDB" id="A0AA48H2H5"/>
<dbReference type="KEGG" id="msea:METESE_33800"/>
<evidence type="ECO:0000256" key="1">
    <source>
        <dbReference type="SAM" id="Phobius"/>
    </source>
</evidence>
<name>A0AA48H2H5_9BACT</name>
<keyword evidence="1" id="KW-0812">Transmembrane</keyword>
<proteinExistence type="predicted"/>
<dbReference type="RefSeq" id="WP_243345825.1">
    <property type="nucleotide sequence ID" value="NZ_AP027081.1"/>
</dbReference>
<gene>
    <name evidence="2" type="ORF">METESE_33800</name>
</gene>
<reference evidence="2" key="1">
    <citation type="journal article" date="2023" name="Int. J. Syst. Evol. Microbiol.">
        <title>Mesoterricola silvestris gen. nov., sp. nov., Mesoterricola sediminis sp. nov., Geothrix oryzae sp. nov., Geothrix edaphica sp. nov., Geothrix rubra sp. nov., and Geothrix limicola sp. nov., six novel members of Acidobacteriota isolated from soils.</title>
        <authorList>
            <person name="Itoh H."/>
            <person name="Sugisawa Y."/>
            <person name="Mise K."/>
            <person name="Xu Z."/>
            <person name="Kuniyasu M."/>
            <person name="Ushijima N."/>
            <person name="Kawano K."/>
            <person name="Kobayashi E."/>
            <person name="Shiratori Y."/>
            <person name="Masuda Y."/>
            <person name="Senoo K."/>
        </authorList>
    </citation>
    <scope>NUCLEOTIDE SEQUENCE</scope>
    <source>
        <strain evidence="2">W786</strain>
    </source>
</reference>
<organism evidence="2 3">
    <name type="scientific">Mesoterricola sediminis</name>
    <dbReference type="NCBI Taxonomy" id="2927980"/>
    <lineage>
        <taxon>Bacteria</taxon>
        <taxon>Pseudomonadati</taxon>
        <taxon>Acidobacteriota</taxon>
        <taxon>Holophagae</taxon>
        <taxon>Holophagales</taxon>
        <taxon>Holophagaceae</taxon>
        <taxon>Mesoterricola</taxon>
    </lineage>
</organism>
<dbReference type="Proteomes" id="UP001228113">
    <property type="component" value="Chromosome"/>
</dbReference>
<keyword evidence="1" id="KW-1133">Transmembrane helix</keyword>
<feature type="transmembrane region" description="Helical" evidence="1">
    <location>
        <begin position="12"/>
        <end position="33"/>
    </location>
</feature>
<accession>A0AA48H2H5</accession>
<evidence type="ECO:0000313" key="2">
    <source>
        <dbReference type="EMBL" id="BDU78422.1"/>
    </source>
</evidence>
<keyword evidence="1" id="KW-0472">Membrane</keyword>
<keyword evidence="3" id="KW-1185">Reference proteome</keyword>
<dbReference type="EMBL" id="AP027081">
    <property type="protein sequence ID" value="BDU78422.1"/>
    <property type="molecule type" value="Genomic_DNA"/>
</dbReference>
<sequence length="171" mass="18959">MAPASIHHRRRWFYVLWTCLLLLSLGALVLWNLPTRTDQASLQMGVVIPDAPSGARVQVWAGPRARCPHPAWDGRGSLGEAALGPAGDARLPLLRVPIARRRWVKDFIPGRTWEIVLLRVVVPGQPDKFIIYPLTLDIRAGLLGPGRKLLITSQSKWAKLRVEVPPPNGLP</sequence>